<evidence type="ECO:0000256" key="10">
    <source>
        <dbReference type="SAM" id="Phobius"/>
    </source>
</evidence>
<dbReference type="SMART" id="SM00060">
    <property type="entry name" value="FN3"/>
    <property type="match status" value="2"/>
</dbReference>
<keyword evidence="4" id="KW-0808">Transferase</keyword>
<keyword evidence="3" id="KW-0328">Glycosyltransferase</keyword>
<evidence type="ECO:0000313" key="13">
    <source>
        <dbReference type="Proteomes" id="UP001596250"/>
    </source>
</evidence>
<feature type="transmembrane region" description="Helical" evidence="10">
    <location>
        <begin position="21"/>
        <end position="48"/>
    </location>
</feature>
<dbReference type="Gene3D" id="3.40.710.10">
    <property type="entry name" value="DD-peptidase/beta-lactamase superfamily"/>
    <property type="match status" value="1"/>
</dbReference>
<keyword evidence="1" id="KW-0121">Carboxypeptidase</keyword>
<dbReference type="PANTHER" id="PTHR32282">
    <property type="entry name" value="BINDING PROTEIN TRANSPEPTIDASE, PUTATIVE-RELATED"/>
    <property type="match status" value="1"/>
</dbReference>
<reference evidence="13" key="1">
    <citation type="journal article" date="2019" name="Int. J. Syst. Evol. Microbiol.">
        <title>The Global Catalogue of Microorganisms (GCM) 10K type strain sequencing project: providing services to taxonomists for standard genome sequencing and annotation.</title>
        <authorList>
            <consortium name="The Broad Institute Genomics Platform"/>
            <consortium name="The Broad Institute Genome Sequencing Center for Infectious Disease"/>
            <person name="Wu L."/>
            <person name="Ma J."/>
        </authorList>
    </citation>
    <scope>NUCLEOTIDE SEQUENCE [LARGE SCALE GENOMIC DNA]</scope>
    <source>
        <strain evidence="13">CCM 8749</strain>
    </source>
</reference>
<keyword evidence="10" id="KW-1133">Transmembrane helix</keyword>
<dbReference type="Gene3D" id="1.10.3810.10">
    <property type="entry name" value="Biosynthetic peptidoglycan transglycosylase-like"/>
    <property type="match status" value="1"/>
</dbReference>
<dbReference type="InterPro" id="IPR012338">
    <property type="entry name" value="Beta-lactam/transpept-like"/>
</dbReference>
<dbReference type="SUPFAM" id="SSF49265">
    <property type="entry name" value="Fibronectin type III"/>
    <property type="match status" value="2"/>
</dbReference>
<feature type="domain" description="Fibronectin type-III" evidence="11">
    <location>
        <begin position="956"/>
        <end position="1044"/>
    </location>
</feature>
<comment type="catalytic activity">
    <reaction evidence="8">
        <text>[GlcNAc-(1-&gt;4)-Mur2Ac(oyl-L-Ala-gamma-D-Glu-L-Lys-D-Ala-D-Ala)](n)-di-trans,octa-cis-undecaprenyl diphosphate + beta-D-GlcNAc-(1-&gt;4)-Mur2Ac(oyl-L-Ala-gamma-D-Glu-L-Lys-D-Ala-D-Ala)-di-trans,octa-cis-undecaprenyl diphosphate = [GlcNAc-(1-&gt;4)-Mur2Ac(oyl-L-Ala-gamma-D-Glu-L-Lys-D-Ala-D-Ala)](n+1)-di-trans,octa-cis-undecaprenyl diphosphate + di-trans,octa-cis-undecaprenyl diphosphate + H(+)</text>
        <dbReference type="Rhea" id="RHEA:23708"/>
        <dbReference type="Rhea" id="RHEA-COMP:9602"/>
        <dbReference type="Rhea" id="RHEA-COMP:9603"/>
        <dbReference type="ChEBI" id="CHEBI:15378"/>
        <dbReference type="ChEBI" id="CHEBI:58405"/>
        <dbReference type="ChEBI" id="CHEBI:60033"/>
        <dbReference type="ChEBI" id="CHEBI:78435"/>
        <dbReference type="EC" id="2.4.99.28"/>
    </reaction>
</comment>
<keyword evidence="5" id="KW-0378">Hydrolase</keyword>
<dbReference type="InterPro" id="IPR036950">
    <property type="entry name" value="PBP_transglycosylase"/>
</dbReference>
<dbReference type="InterPro" id="IPR013783">
    <property type="entry name" value="Ig-like_fold"/>
</dbReference>
<sequence length="1044" mass="116364">MAETANQSANSKQTAKKILRGILTVMKWSFIVIIISGFLVGGAVFGYVSALVKDEPVREKADIMEEMSKDQLSGFVYFSNGDLVGQLRGIDRRLVEFDEVPSKIIDAFLAIEDDDFYDHIGIDFTGLLRAVKQKVFNEPVQTGGSTITQQVARNVFLSLERTDARKFKEILLAIRMERYLSKEQILLAYLNKVPFGNSSSGYNVYGIKAAAKGIFDAELDEINLAQAAYLAGLPKNPTGYSCFDGYGNFDEEGFNEAVKRQHVVLERMLELGKISKAEYDEAMSFDIRESIAPSKPKGYSSYPYLMIETERRAAQILLKQENPELTDEELNDPNNQTLINDAIEDMLGRGYKIYTTIDKDMYNAMQEIAQNPDNFVPDMEDRGVEQIGAVLINNNTGAIKGMIEGRDFKKEQFNHATQMKRQPGSTMKPLAAFLPALDTGKIQPASVVDDVPLIMKDWTKGYHIPNNWDNKFHGLMTAREALDRSYNIPALYLFNNVVGIQESWDFVRKLGITTITEEDNHATTGVIGGLSYGTTVEEMTNAFAAIPNGGNFVDAYMISKIEDSEGNIVYEHNNESEQIFSEETAFLMTDMLRTVIENPRGTAYDLNSKFKYIGEVDVVGKTGSTQNDRDAWFVGYSPDITVGVWAGYDQNHTLTYPREVGNLPQQAGTFRAKNIWALVMNQAYELKPEWFETKQFEPPSGVVKMTVSDVSGLLPSTMAKESGHLVTDWFNKEYVPTEVDDHLKEMEIITYNGVPYIPKESTPKDMIQKKVLITRPNDIFALYDELEDILKNLPNQYKPKKNGRNMTIADYYPDDFDMTAPVMEDPREDDGAKPAAPANVRLETTDSSYVITFTPSTSADVVGYRIYRSINGGPPVHLSGKNVLVGEAEKFTDYQSSKVLSYYITAVDVAGNESDPSSIVFNRQPSDSGMLPDPNGSSEGTEAQQNDDQTAGLPSAPGGLIVQAKNVGLSVELSWSGNASEEGVHTYHVYYSDTQDGEYRKIGTTNQTSFEYVSVPLEGWYTVTAENNKGESSRSTPAQYLSPE</sequence>
<evidence type="ECO:0000256" key="5">
    <source>
        <dbReference type="ARBA" id="ARBA00022801"/>
    </source>
</evidence>
<dbReference type="Proteomes" id="UP001596250">
    <property type="component" value="Unassembled WGS sequence"/>
</dbReference>
<keyword evidence="2" id="KW-0645">Protease</keyword>
<dbReference type="PROSITE" id="PS50853">
    <property type="entry name" value="FN3"/>
    <property type="match status" value="1"/>
</dbReference>
<evidence type="ECO:0000256" key="1">
    <source>
        <dbReference type="ARBA" id="ARBA00022645"/>
    </source>
</evidence>
<keyword evidence="10" id="KW-0472">Membrane</keyword>
<evidence type="ECO:0000259" key="11">
    <source>
        <dbReference type="PROSITE" id="PS50853"/>
    </source>
</evidence>
<evidence type="ECO:0000256" key="6">
    <source>
        <dbReference type="ARBA" id="ARBA00023268"/>
    </source>
</evidence>
<protein>
    <submittedName>
        <fullName evidence="12">Transglycosylase domain-containing protein</fullName>
    </submittedName>
</protein>
<dbReference type="RefSeq" id="WP_379894734.1">
    <property type="nucleotide sequence ID" value="NZ_CBCSCT010000043.1"/>
</dbReference>
<proteinExistence type="predicted"/>
<evidence type="ECO:0000256" key="8">
    <source>
        <dbReference type="ARBA" id="ARBA00049902"/>
    </source>
</evidence>
<evidence type="ECO:0000256" key="4">
    <source>
        <dbReference type="ARBA" id="ARBA00022679"/>
    </source>
</evidence>
<dbReference type="InterPro" id="IPR001460">
    <property type="entry name" value="PCN-bd_Tpept"/>
</dbReference>
<dbReference type="SUPFAM" id="SSF53955">
    <property type="entry name" value="Lysozyme-like"/>
    <property type="match status" value="1"/>
</dbReference>
<feature type="compositionally biased region" description="Polar residues" evidence="9">
    <location>
        <begin position="935"/>
        <end position="949"/>
    </location>
</feature>
<comment type="caution">
    <text evidence="12">The sequence shown here is derived from an EMBL/GenBank/DDBJ whole genome shotgun (WGS) entry which is preliminary data.</text>
</comment>
<gene>
    <name evidence="12" type="ORF">ACFPXP_13240</name>
</gene>
<feature type="compositionally biased region" description="Polar residues" evidence="9">
    <location>
        <begin position="914"/>
        <end position="927"/>
    </location>
</feature>
<comment type="catalytic activity">
    <reaction evidence="7">
        <text>Preferential cleavage: (Ac)2-L-Lys-D-Ala-|-D-Ala. Also transpeptidation of peptidyl-alanyl moieties that are N-acyl substituents of D-alanine.</text>
        <dbReference type="EC" id="3.4.16.4"/>
    </reaction>
</comment>
<dbReference type="InterPro" id="IPR050396">
    <property type="entry name" value="Glycosyltr_51/Transpeptidase"/>
</dbReference>
<dbReference type="CDD" id="cd00063">
    <property type="entry name" value="FN3"/>
    <property type="match status" value="1"/>
</dbReference>
<dbReference type="InterPro" id="IPR036116">
    <property type="entry name" value="FN3_sf"/>
</dbReference>
<evidence type="ECO:0000256" key="3">
    <source>
        <dbReference type="ARBA" id="ARBA00022676"/>
    </source>
</evidence>
<keyword evidence="13" id="KW-1185">Reference proteome</keyword>
<dbReference type="SUPFAM" id="SSF56601">
    <property type="entry name" value="beta-lactamase/transpeptidase-like"/>
    <property type="match status" value="1"/>
</dbReference>
<evidence type="ECO:0000256" key="2">
    <source>
        <dbReference type="ARBA" id="ARBA00022670"/>
    </source>
</evidence>
<keyword evidence="6" id="KW-0511">Multifunctional enzyme</keyword>
<evidence type="ECO:0000256" key="7">
    <source>
        <dbReference type="ARBA" id="ARBA00034000"/>
    </source>
</evidence>
<keyword evidence="10" id="KW-0812">Transmembrane</keyword>
<dbReference type="InterPro" id="IPR003961">
    <property type="entry name" value="FN3_dom"/>
</dbReference>
<dbReference type="EMBL" id="JBHSQV010000160">
    <property type="protein sequence ID" value="MFC5987370.1"/>
    <property type="molecule type" value="Genomic_DNA"/>
</dbReference>
<dbReference type="InterPro" id="IPR023346">
    <property type="entry name" value="Lysozyme-like_dom_sf"/>
</dbReference>
<evidence type="ECO:0000313" key="12">
    <source>
        <dbReference type="EMBL" id="MFC5987370.1"/>
    </source>
</evidence>
<evidence type="ECO:0000256" key="9">
    <source>
        <dbReference type="SAM" id="MobiDB-lite"/>
    </source>
</evidence>
<dbReference type="InterPro" id="IPR001264">
    <property type="entry name" value="Glyco_trans_51"/>
</dbReference>
<dbReference type="Pfam" id="PF00912">
    <property type="entry name" value="Transgly"/>
    <property type="match status" value="1"/>
</dbReference>
<organism evidence="12 13">
    <name type="scientific">Marinicrinis lubricantis</name>
    <dbReference type="NCBI Taxonomy" id="2086470"/>
    <lineage>
        <taxon>Bacteria</taxon>
        <taxon>Bacillati</taxon>
        <taxon>Bacillota</taxon>
        <taxon>Bacilli</taxon>
        <taxon>Bacillales</taxon>
        <taxon>Paenibacillaceae</taxon>
    </lineage>
</organism>
<dbReference type="Gene3D" id="2.60.40.10">
    <property type="entry name" value="Immunoglobulins"/>
    <property type="match status" value="2"/>
</dbReference>
<feature type="region of interest" description="Disordered" evidence="9">
    <location>
        <begin position="914"/>
        <end position="957"/>
    </location>
</feature>
<name>A0ABW1IQL1_9BACL</name>
<accession>A0ABW1IQL1</accession>
<dbReference type="PANTHER" id="PTHR32282:SF33">
    <property type="entry name" value="PEPTIDOGLYCAN GLYCOSYLTRANSFERASE"/>
    <property type="match status" value="1"/>
</dbReference>
<dbReference type="Pfam" id="PF00905">
    <property type="entry name" value="Transpeptidase"/>
    <property type="match status" value="1"/>
</dbReference>